<dbReference type="InterPro" id="IPR004352">
    <property type="entry name" value="GH114_TIM-barrel"/>
</dbReference>
<evidence type="ECO:0000313" key="2">
    <source>
        <dbReference type="EMBL" id="NRT54483.1"/>
    </source>
</evidence>
<sequence>MRHAEERKELRRTCPLPGRLDGLVSRLLIGLALLLALVAPARAADPSVALFYGEHPPWTELAAFDWVVLEPAYHGDIAARVRAAPHTRFLAYVSVGEVSRHSARHDEVPAAWRISRNRDWNSSVIDQRPADWPAWFVEHVARPQWQLGYRGFFLDTMDSYQLAARTPEERAEQEAGLVRVVQALRAAFPDAKLVTNRGFEVLPQIAPLVDMVAAESLYRGWNPATLRYRAVAQADRDWLLARLGEVRERHRLPVLAIDYVAPGERALARETARRIRAHGFIPWIAAPEHDVLGLGAIEVLPRRVLVLHDAPVARDSAELTYAEAFRFLAMPLQHLGLVPVFVNPDEQPLPALRRLGPLAGVVTLFSNDRSRPATAALLREAIGEGLHVASFGWPGLGEAGVLESVLGLRRPNGAAPAVAPVTFSRKDPAIGFEAMPVAGRLDFVRLAAPPDSEVMLQMRDATGATMDAIALTPWGGYVWPGLGLAGLAAGRDEFRWTLDPIAFLRRALALPAMPVPDTTTESGRRLLLVHIDGDGFPNRSDLPGAPLASEVLLREILERYRVPITMSVIEGEVAPHGLYPKLAPQMEALARRMFALPHVEIASHTFSHPFEWSEVERGAFGKGYALDIPGYRFDAEREIGGSIRYIESRLAPPGKKVVLLQWSGNTNPGEATLAAVERAGVLSINGGETIATRAQPSYTHVAPLGIRKGEHYQVYAPNQNENVYTNLFTGPLYGHERVIQTFELTERPYRLKPVNLYFHTYAASRRASLEALQRAWRWAMAQPLHPVFTSDWVRKALDHEDIVVARGDGGFLVRGTRALRELRLPAEAGVPQVGASLGVAGWNEAAAGERYVHVAADQAWIALGERADAATSVAEANARIDAFERDGTTTRLRLSGHVPLSLSLRHPAGCSVSLDGRRLGAVRVADGLHHYATSRDGTETLTIGCP</sequence>
<feature type="domain" description="Glycoside-hydrolase family GH114 TIM-barrel" evidence="1">
    <location>
        <begin position="86"/>
        <end position="285"/>
    </location>
</feature>
<dbReference type="Gene3D" id="3.20.20.70">
    <property type="entry name" value="Aldolase class I"/>
    <property type="match status" value="1"/>
</dbReference>
<dbReference type="InterPro" id="IPR011330">
    <property type="entry name" value="Glyco_hydro/deAcase_b/a-brl"/>
</dbReference>
<dbReference type="InterPro" id="IPR017853">
    <property type="entry name" value="GH"/>
</dbReference>
<dbReference type="RefSeq" id="WP_173803440.1">
    <property type="nucleotide sequence ID" value="NZ_JABSNM010000001.1"/>
</dbReference>
<gene>
    <name evidence="2" type="ORF">HNQ01_000190</name>
</gene>
<reference evidence="2 3" key="1">
    <citation type="submission" date="2020-05" db="EMBL/GenBank/DDBJ databases">
        <title>Genomic Encyclopedia of Type Strains, Phase IV (KMG-V): Genome sequencing to study the core and pangenomes of soil and plant-associated prokaryotes.</title>
        <authorList>
            <person name="Whitman W."/>
        </authorList>
    </citation>
    <scope>NUCLEOTIDE SEQUENCE [LARGE SCALE GENOMIC DNA]</scope>
    <source>
        <strain evidence="2 3">C29</strain>
    </source>
</reference>
<dbReference type="Gene3D" id="3.20.20.370">
    <property type="entry name" value="Glycoside hydrolase/deacetylase"/>
    <property type="match status" value="1"/>
</dbReference>
<dbReference type="SUPFAM" id="SSF88713">
    <property type="entry name" value="Glycoside hydrolase/deacetylase"/>
    <property type="match status" value="1"/>
</dbReference>
<dbReference type="EMBL" id="JABSNM010000001">
    <property type="protein sequence ID" value="NRT54483.1"/>
    <property type="molecule type" value="Genomic_DNA"/>
</dbReference>
<dbReference type="InterPro" id="IPR016925">
    <property type="entry name" value="UCP029570"/>
</dbReference>
<protein>
    <recommendedName>
        <fullName evidence="1">Glycoside-hydrolase family GH114 TIM-barrel domain-containing protein</fullName>
    </recommendedName>
</protein>
<keyword evidence="3" id="KW-1185">Reference proteome</keyword>
<dbReference type="PIRSF" id="PIRSF029570">
    <property type="entry name" value="UCP029570"/>
    <property type="match status" value="1"/>
</dbReference>
<dbReference type="Pfam" id="PF03537">
    <property type="entry name" value="Glyco_hydro_114"/>
    <property type="match status" value="1"/>
</dbReference>
<dbReference type="PANTHER" id="PTHR35882:SF2">
    <property type="entry name" value="PELA"/>
    <property type="match status" value="1"/>
</dbReference>
<dbReference type="CDD" id="cd10922">
    <property type="entry name" value="CE4_PelA_like_C"/>
    <property type="match status" value="1"/>
</dbReference>
<evidence type="ECO:0000313" key="3">
    <source>
        <dbReference type="Proteomes" id="UP001516061"/>
    </source>
</evidence>
<evidence type="ECO:0000259" key="1">
    <source>
        <dbReference type="Pfam" id="PF03537"/>
    </source>
</evidence>
<organism evidence="2 3">
    <name type="scientific">Sphaerotilus uruguayifluvii</name>
    <dbReference type="NCBI Taxonomy" id="2735897"/>
    <lineage>
        <taxon>Bacteria</taxon>
        <taxon>Pseudomonadati</taxon>
        <taxon>Pseudomonadota</taxon>
        <taxon>Betaproteobacteria</taxon>
        <taxon>Burkholderiales</taxon>
        <taxon>Sphaerotilaceae</taxon>
        <taxon>Sphaerotilus</taxon>
    </lineage>
</organism>
<dbReference type="Proteomes" id="UP001516061">
    <property type="component" value="Unassembled WGS sequence"/>
</dbReference>
<proteinExistence type="predicted"/>
<dbReference type="PANTHER" id="PTHR35882">
    <property type="entry name" value="PELA"/>
    <property type="match status" value="1"/>
</dbReference>
<dbReference type="InterPro" id="IPR013785">
    <property type="entry name" value="Aldolase_TIM"/>
</dbReference>
<name>A0ABX2FWT5_9BURK</name>
<comment type="caution">
    <text evidence="2">The sequence shown here is derived from an EMBL/GenBank/DDBJ whole genome shotgun (WGS) entry which is preliminary data.</text>
</comment>
<accession>A0ABX2FWT5</accession>
<dbReference type="SUPFAM" id="SSF51445">
    <property type="entry name" value="(Trans)glycosidases"/>
    <property type="match status" value="1"/>
</dbReference>